<organism evidence="7 8">
    <name type="scientific">Candidatus Jorgensenbacteria bacterium RIFCSPLOWO2_01_FULL_45_25b</name>
    <dbReference type="NCBI Taxonomy" id="1798471"/>
    <lineage>
        <taxon>Bacteria</taxon>
        <taxon>Candidatus Joergenseniibacteriota</taxon>
    </lineage>
</organism>
<keyword evidence="3" id="KW-0285">Flavoprotein</keyword>
<keyword evidence="5" id="KW-0560">Oxidoreductase</keyword>
<dbReference type="EMBL" id="MFKK01000034">
    <property type="protein sequence ID" value="OGG40104.1"/>
    <property type="molecule type" value="Genomic_DNA"/>
</dbReference>
<name>A0A1F6BT48_9BACT</name>
<evidence type="ECO:0000259" key="6">
    <source>
        <dbReference type="Pfam" id="PF07992"/>
    </source>
</evidence>
<evidence type="ECO:0000313" key="7">
    <source>
        <dbReference type="EMBL" id="OGG40104.1"/>
    </source>
</evidence>
<dbReference type="GO" id="GO:0019646">
    <property type="term" value="P:aerobic electron transport chain"/>
    <property type="evidence" value="ECO:0007669"/>
    <property type="project" value="TreeGrafter"/>
</dbReference>
<protein>
    <recommendedName>
        <fullName evidence="6">FAD/NAD(P)-binding domain-containing protein</fullName>
    </recommendedName>
</protein>
<dbReference type="InterPro" id="IPR051169">
    <property type="entry name" value="NADH-Q_oxidoreductase"/>
</dbReference>
<dbReference type="Pfam" id="PF07992">
    <property type="entry name" value="Pyr_redox_2"/>
    <property type="match status" value="1"/>
</dbReference>
<dbReference type="PRINTS" id="PR00411">
    <property type="entry name" value="PNDRDTASEI"/>
</dbReference>
<reference evidence="7 8" key="1">
    <citation type="journal article" date="2016" name="Nat. Commun.">
        <title>Thousands of microbial genomes shed light on interconnected biogeochemical processes in an aquifer system.</title>
        <authorList>
            <person name="Anantharaman K."/>
            <person name="Brown C.T."/>
            <person name="Hug L.A."/>
            <person name="Sharon I."/>
            <person name="Castelle C.J."/>
            <person name="Probst A.J."/>
            <person name="Thomas B.C."/>
            <person name="Singh A."/>
            <person name="Wilkins M.J."/>
            <person name="Karaoz U."/>
            <person name="Brodie E.L."/>
            <person name="Williams K.H."/>
            <person name="Hubbard S.S."/>
            <person name="Banfield J.F."/>
        </authorList>
    </citation>
    <scope>NUCLEOTIDE SEQUENCE [LARGE SCALE GENOMIC DNA]</scope>
</reference>
<dbReference type="STRING" id="1798471.A3A21_01685"/>
<dbReference type="Gene3D" id="3.50.50.100">
    <property type="match status" value="1"/>
</dbReference>
<comment type="caution">
    <text evidence="7">The sequence shown here is derived from an EMBL/GenBank/DDBJ whole genome shotgun (WGS) entry which is preliminary data.</text>
</comment>
<gene>
    <name evidence="7" type="ORF">A3A21_01685</name>
</gene>
<evidence type="ECO:0000256" key="4">
    <source>
        <dbReference type="ARBA" id="ARBA00022827"/>
    </source>
</evidence>
<dbReference type="InterPro" id="IPR036188">
    <property type="entry name" value="FAD/NAD-bd_sf"/>
</dbReference>
<dbReference type="PANTHER" id="PTHR42913">
    <property type="entry name" value="APOPTOSIS-INDUCING FACTOR 1"/>
    <property type="match status" value="1"/>
</dbReference>
<proteinExistence type="inferred from homology"/>
<evidence type="ECO:0000256" key="1">
    <source>
        <dbReference type="ARBA" id="ARBA00001974"/>
    </source>
</evidence>
<dbReference type="AlphaFoldDB" id="A0A1F6BT48"/>
<dbReference type="InterPro" id="IPR023753">
    <property type="entry name" value="FAD/NAD-binding_dom"/>
</dbReference>
<comment type="similarity">
    <text evidence="2">Belongs to the NADH dehydrogenase family.</text>
</comment>
<dbReference type="PRINTS" id="PR00368">
    <property type="entry name" value="FADPNR"/>
</dbReference>
<dbReference type="Proteomes" id="UP000176996">
    <property type="component" value="Unassembled WGS sequence"/>
</dbReference>
<sequence length="417" mass="45878">MSTKTILIVGGGFGGIRTALCLLQKLARYHLLSRYEIVLADKNASHTYTPLLYEAACVPSGASSREEIQSLVSYLFSSVFFGRRITFLEKEVLRVDVAGKKIIFSTGSRAFDYLVLATGLEVNYFGIPGASEYALPLKTHKDALAIRDSVIRLSEQSERISLVVGGGGPTGVELASELKNWIPEADVVLLEGKERILSGFDERIQSLVLKRLSRLGVQVKTCFCVSSVEKDVVLSTNGARVSSSLFLWTAGVGAGGFTERFPFLKTKGGCLAVDPFLRCFSLDSEQNVLDVVYALGDVSLFSDYHAKQTLPLLAQIALDEARVVSSNIVEDIRLKEGFIHRASFSSFFPKKEYPYVLPVGGKFAVAKVGGIIFSGFFGWLMKGLVELRYLLSIFRARTAFQIWFKGLLIFLKDDKLG</sequence>
<dbReference type="PANTHER" id="PTHR42913:SF3">
    <property type="entry name" value="64 KDA MITOCHONDRIAL NADH DEHYDROGENASE (EUROFUNG)"/>
    <property type="match status" value="1"/>
</dbReference>
<evidence type="ECO:0000256" key="5">
    <source>
        <dbReference type="ARBA" id="ARBA00023002"/>
    </source>
</evidence>
<dbReference type="SUPFAM" id="SSF51905">
    <property type="entry name" value="FAD/NAD(P)-binding domain"/>
    <property type="match status" value="2"/>
</dbReference>
<evidence type="ECO:0000256" key="3">
    <source>
        <dbReference type="ARBA" id="ARBA00022630"/>
    </source>
</evidence>
<feature type="domain" description="FAD/NAD(P)-binding" evidence="6">
    <location>
        <begin position="5"/>
        <end position="321"/>
    </location>
</feature>
<dbReference type="GO" id="GO:0003955">
    <property type="term" value="F:NAD(P)H dehydrogenase (quinone) activity"/>
    <property type="evidence" value="ECO:0007669"/>
    <property type="project" value="TreeGrafter"/>
</dbReference>
<comment type="cofactor">
    <cofactor evidence="1">
        <name>FAD</name>
        <dbReference type="ChEBI" id="CHEBI:57692"/>
    </cofactor>
</comment>
<keyword evidence="4" id="KW-0274">FAD</keyword>
<evidence type="ECO:0000313" key="8">
    <source>
        <dbReference type="Proteomes" id="UP000176996"/>
    </source>
</evidence>
<evidence type="ECO:0000256" key="2">
    <source>
        <dbReference type="ARBA" id="ARBA00005272"/>
    </source>
</evidence>
<accession>A0A1F6BT48</accession>